<accession>A0A6J5LAZ6</accession>
<sequence length="84" mass="9301">MSWEALAAGTAVICAVATLLSSWSALSVRASIEKMRADMAEARSKDREELRAWINGSFLRSATALAEMKAFEIRMDHLERDLNA</sequence>
<evidence type="ECO:0000313" key="1">
    <source>
        <dbReference type="EMBL" id="CAB4130632.1"/>
    </source>
</evidence>
<organism evidence="1">
    <name type="scientific">uncultured Caudovirales phage</name>
    <dbReference type="NCBI Taxonomy" id="2100421"/>
    <lineage>
        <taxon>Viruses</taxon>
        <taxon>Duplodnaviria</taxon>
        <taxon>Heunggongvirae</taxon>
        <taxon>Uroviricota</taxon>
        <taxon>Caudoviricetes</taxon>
        <taxon>Peduoviridae</taxon>
        <taxon>Maltschvirus</taxon>
        <taxon>Maltschvirus maltsch</taxon>
    </lineage>
</organism>
<name>A0A6J5LAZ6_9CAUD</name>
<reference evidence="1" key="1">
    <citation type="submission" date="2020-04" db="EMBL/GenBank/DDBJ databases">
        <authorList>
            <person name="Chiriac C."/>
            <person name="Salcher M."/>
            <person name="Ghai R."/>
            <person name="Kavagutti S V."/>
        </authorList>
    </citation>
    <scope>NUCLEOTIDE SEQUENCE</scope>
</reference>
<gene>
    <name evidence="1" type="ORF">UFOVP130_21</name>
</gene>
<proteinExistence type="predicted"/>
<dbReference type="EMBL" id="LR796251">
    <property type="protein sequence ID" value="CAB4130632.1"/>
    <property type="molecule type" value="Genomic_DNA"/>
</dbReference>
<protein>
    <submittedName>
        <fullName evidence="1">Uncharacterized protein</fullName>
    </submittedName>
</protein>